<feature type="compositionally biased region" description="Basic and acidic residues" evidence="11">
    <location>
        <begin position="353"/>
        <end position="367"/>
    </location>
</feature>
<dbReference type="GO" id="GO:0035556">
    <property type="term" value="P:intracellular signal transduction"/>
    <property type="evidence" value="ECO:0007669"/>
    <property type="project" value="TreeGrafter"/>
</dbReference>
<dbReference type="InterPro" id="IPR040180">
    <property type="entry name" value="Neuregulin"/>
</dbReference>
<feature type="region of interest" description="Disordered" evidence="11">
    <location>
        <begin position="98"/>
        <end position="155"/>
    </location>
</feature>
<protein>
    <submittedName>
        <fullName evidence="13">Chromosome 2 SCAF15106, whole genome shotgun sequence</fullName>
    </submittedName>
</protein>
<dbReference type="GO" id="GO:0005886">
    <property type="term" value="C:plasma membrane"/>
    <property type="evidence" value="ECO:0007669"/>
    <property type="project" value="UniProtKB-SubCell"/>
</dbReference>
<evidence type="ECO:0000256" key="12">
    <source>
        <dbReference type="SAM" id="Phobius"/>
    </source>
</evidence>
<dbReference type="OrthoDB" id="9939684at2759"/>
<evidence type="ECO:0000256" key="9">
    <source>
        <dbReference type="ARBA" id="ARBA00023136"/>
    </source>
</evidence>
<proteinExistence type="predicted"/>
<gene>
    <name evidence="13" type="ORF">GSTENG00034992001</name>
</gene>
<dbReference type="GO" id="GO:0007399">
    <property type="term" value="P:nervous system development"/>
    <property type="evidence" value="ECO:0007669"/>
    <property type="project" value="InterPro"/>
</dbReference>
<keyword evidence="3" id="KW-1003">Cell membrane</keyword>
<evidence type="ECO:0000256" key="3">
    <source>
        <dbReference type="ARBA" id="ARBA00022475"/>
    </source>
</evidence>
<reference evidence="13" key="2">
    <citation type="submission" date="2004-02" db="EMBL/GenBank/DDBJ databases">
        <authorList>
            <consortium name="Genoscope"/>
            <consortium name="Whitehead Institute Centre for Genome Research"/>
        </authorList>
    </citation>
    <scope>NUCLEOTIDE SEQUENCE</scope>
</reference>
<keyword evidence="9 12" id="KW-0472">Membrane</keyword>
<sequence length="409" mass="44524">MATMQYYFSPHITFHVESGDTYQRQVLSIFSIASGICLLGVACMALYRRNKRQREKLQAHFSDGHGLRDCSVNTPGLVSKSAPRPQCNLHFPKSCTPHGLSANDGRGPPGASTAVPPIPSSVPSKGKRFRSGSLSLSPAKQRRENSVSRTPPIPREKPRITAHIMEGPRTAGHVYRHLQEDELTDSEAIKRCETPNGKVGALLSRTSLCHFPGRKGWTEVPCTRLDKGTAFFPPSLRARSVPIIPSFQVCDPEEGGGDRSKEGPLKWRLTLDGKTAKPFRCPPAGDTDWLMPASAPNRANPPAELATNVELEKSPIPAPHSSEIAVKLTQNWGEKSSSHSVSQSDACGGVNPLEKKETVQESDEKRVKFSSQVLPPGSRTGGLQAQGQHHGQTRLMNTGTNSRAQLQRS</sequence>
<dbReference type="GO" id="GO:0048513">
    <property type="term" value="P:animal organ development"/>
    <property type="evidence" value="ECO:0007669"/>
    <property type="project" value="TreeGrafter"/>
</dbReference>
<feature type="compositionally biased region" description="Polar residues" evidence="11">
    <location>
        <begin position="335"/>
        <end position="345"/>
    </location>
</feature>
<evidence type="ECO:0000256" key="5">
    <source>
        <dbReference type="ARBA" id="ARBA00022536"/>
    </source>
</evidence>
<evidence type="ECO:0000256" key="10">
    <source>
        <dbReference type="ARBA" id="ARBA00023157"/>
    </source>
</evidence>
<dbReference type="PANTHER" id="PTHR11100">
    <property type="entry name" value="HEREGULIN-NEUREGULIN FAMILY MEMBER"/>
    <property type="match status" value="1"/>
</dbReference>
<keyword evidence="8" id="KW-0339">Growth factor</keyword>
<comment type="subcellular location">
    <subcellularLocation>
        <location evidence="1">Cell membrane</location>
        <topology evidence="1">Single-pass type I membrane protein</topology>
    </subcellularLocation>
    <subcellularLocation>
        <location evidence="2">Secreted</location>
    </subcellularLocation>
</comment>
<keyword evidence="7 12" id="KW-1133">Transmembrane helix</keyword>
<feature type="compositionally biased region" description="Low complexity" evidence="11">
    <location>
        <begin position="381"/>
        <end position="390"/>
    </location>
</feature>
<dbReference type="KEGG" id="tng:GSTEN00034992G001"/>
<evidence type="ECO:0000256" key="11">
    <source>
        <dbReference type="SAM" id="MobiDB-lite"/>
    </source>
</evidence>
<feature type="region of interest" description="Disordered" evidence="11">
    <location>
        <begin position="335"/>
        <end position="409"/>
    </location>
</feature>
<keyword evidence="6 12" id="KW-0812">Transmembrane</keyword>
<dbReference type="PANTHER" id="PTHR11100:SF28">
    <property type="entry name" value="NEUREGULIN 3B"/>
    <property type="match status" value="1"/>
</dbReference>
<evidence type="ECO:0000256" key="8">
    <source>
        <dbReference type="ARBA" id="ARBA00023030"/>
    </source>
</evidence>
<accession>Q4RG65</accession>
<evidence type="ECO:0000256" key="2">
    <source>
        <dbReference type="ARBA" id="ARBA00004613"/>
    </source>
</evidence>
<organism evidence="13">
    <name type="scientific">Tetraodon nigroviridis</name>
    <name type="common">Spotted green pufferfish</name>
    <name type="synonym">Chelonodon nigroviridis</name>
    <dbReference type="NCBI Taxonomy" id="99883"/>
    <lineage>
        <taxon>Eukaryota</taxon>
        <taxon>Metazoa</taxon>
        <taxon>Chordata</taxon>
        <taxon>Craniata</taxon>
        <taxon>Vertebrata</taxon>
        <taxon>Euteleostomi</taxon>
        <taxon>Actinopterygii</taxon>
        <taxon>Neopterygii</taxon>
        <taxon>Teleostei</taxon>
        <taxon>Neoteleostei</taxon>
        <taxon>Acanthomorphata</taxon>
        <taxon>Eupercaria</taxon>
        <taxon>Tetraodontiformes</taxon>
        <taxon>Tetradontoidea</taxon>
        <taxon>Tetraodontidae</taxon>
        <taxon>Tetraodon</taxon>
    </lineage>
</organism>
<dbReference type="GO" id="GO:0045499">
    <property type="term" value="F:chemorepellent activity"/>
    <property type="evidence" value="ECO:0007669"/>
    <property type="project" value="TreeGrafter"/>
</dbReference>
<name>Q4RG65_TETNG</name>
<dbReference type="EMBL" id="CAAE01015106">
    <property type="protein sequence ID" value="CAG12617.1"/>
    <property type="molecule type" value="Genomic_DNA"/>
</dbReference>
<keyword evidence="4" id="KW-0964">Secreted</keyword>
<reference evidence="13" key="1">
    <citation type="journal article" date="2004" name="Nature">
        <title>Genome duplication in the teleost fish Tetraodon nigroviridis reveals the early vertebrate proto-karyotype.</title>
        <authorList>
            <person name="Jaillon O."/>
            <person name="Aury J.-M."/>
            <person name="Brunet F."/>
            <person name="Petit J.-L."/>
            <person name="Stange-Thomann N."/>
            <person name="Mauceli E."/>
            <person name="Bouneau L."/>
            <person name="Fischer C."/>
            <person name="Ozouf-Costaz C."/>
            <person name="Bernot A."/>
            <person name="Nicaud S."/>
            <person name="Jaffe D."/>
            <person name="Fisher S."/>
            <person name="Lutfalla G."/>
            <person name="Dossat C."/>
            <person name="Segurens B."/>
            <person name="Dasilva C."/>
            <person name="Salanoubat M."/>
            <person name="Levy M."/>
            <person name="Boudet N."/>
            <person name="Castellano S."/>
            <person name="Anthouard V."/>
            <person name="Jubin C."/>
            <person name="Castelli V."/>
            <person name="Katinka M."/>
            <person name="Vacherie B."/>
            <person name="Biemont C."/>
            <person name="Skalli Z."/>
            <person name="Cattolico L."/>
            <person name="Poulain J."/>
            <person name="De Berardinis V."/>
            <person name="Cruaud C."/>
            <person name="Duprat S."/>
            <person name="Brottier P."/>
            <person name="Coutanceau J.-P."/>
            <person name="Gouzy J."/>
            <person name="Parra G."/>
            <person name="Lardier G."/>
            <person name="Chapple C."/>
            <person name="McKernan K.J."/>
            <person name="McEwan P."/>
            <person name="Bosak S."/>
            <person name="Kellis M."/>
            <person name="Volff J.-N."/>
            <person name="Guigo R."/>
            <person name="Zody M.C."/>
            <person name="Mesirov J."/>
            <person name="Lindblad-Toh K."/>
            <person name="Birren B."/>
            <person name="Nusbaum C."/>
            <person name="Kahn D."/>
            <person name="Robinson-Rechavi M."/>
            <person name="Laudet V."/>
            <person name="Schachter V."/>
            <person name="Quetier F."/>
            <person name="Saurin W."/>
            <person name="Scarpelli C."/>
            <person name="Wincker P."/>
            <person name="Lander E.S."/>
            <person name="Weissenbach J."/>
            <person name="Roest Crollius H."/>
        </authorList>
    </citation>
    <scope>NUCLEOTIDE SEQUENCE [LARGE SCALE GENOMIC DNA]</scope>
</reference>
<feature type="transmembrane region" description="Helical" evidence="12">
    <location>
        <begin position="26"/>
        <end position="47"/>
    </location>
</feature>
<dbReference type="GO" id="GO:0008083">
    <property type="term" value="F:growth factor activity"/>
    <property type="evidence" value="ECO:0007669"/>
    <property type="project" value="UniProtKB-KW"/>
</dbReference>
<keyword evidence="5" id="KW-0245">EGF-like domain</keyword>
<keyword evidence="10" id="KW-1015">Disulfide bond</keyword>
<evidence type="ECO:0000256" key="7">
    <source>
        <dbReference type="ARBA" id="ARBA00022989"/>
    </source>
</evidence>
<evidence type="ECO:0000313" key="13">
    <source>
        <dbReference type="EMBL" id="CAG12617.1"/>
    </source>
</evidence>
<dbReference type="GO" id="GO:0005615">
    <property type="term" value="C:extracellular space"/>
    <property type="evidence" value="ECO:0007669"/>
    <property type="project" value="TreeGrafter"/>
</dbReference>
<evidence type="ECO:0000256" key="4">
    <source>
        <dbReference type="ARBA" id="ARBA00022525"/>
    </source>
</evidence>
<dbReference type="AlphaFoldDB" id="Q4RG65"/>
<feature type="compositionally biased region" description="Polar residues" evidence="11">
    <location>
        <begin position="394"/>
        <end position="409"/>
    </location>
</feature>
<evidence type="ECO:0000256" key="6">
    <source>
        <dbReference type="ARBA" id="ARBA00022692"/>
    </source>
</evidence>
<evidence type="ECO:0000256" key="1">
    <source>
        <dbReference type="ARBA" id="ARBA00004251"/>
    </source>
</evidence>